<name>A0A7G5H2G4_9BACT</name>
<accession>A0A7G5H2G4</accession>
<proteinExistence type="predicted"/>
<dbReference type="KEGG" id="sfol:H3H32_10675"/>
<dbReference type="AlphaFoldDB" id="A0A7G5H2G4"/>
<dbReference type="RefSeq" id="WP_182462652.1">
    <property type="nucleotide sequence ID" value="NZ_CP059732.1"/>
</dbReference>
<keyword evidence="2" id="KW-1185">Reference proteome</keyword>
<evidence type="ECO:0000313" key="1">
    <source>
        <dbReference type="EMBL" id="QMW05306.1"/>
    </source>
</evidence>
<evidence type="ECO:0000313" key="2">
    <source>
        <dbReference type="Proteomes" id="UP000515369"/>
    </source>
</evidence>
<sequence length="146" mass="16976">MTTQQLRSIASYWGTYTASYIDSHQKSHHRLLVDADVMRDLEETMVRSFKLHLRRIDSLTDEEVETLMQLTEQHNPEFQFNGDTRIDRSAEDCIYIGMDGKLILYFNGEIAIDRHYSGITAPLYAYLQSIAVYVPGTIEEEFVEFV</sequence>
<reference evidence="1 2" key="1">
    <citation type="submission" date="2020-07" db="EMBL/GenBank/DDBJ databases">
        <title>Spirosoma foliorum sp. nov., isolated from the leaves on the Nejang mountain Korea, Republic of.</title>
        <authorList>
            <person name="Ho H."/>
            <person name="Lee Y.-J."/>
            <person name="Nurcahyanto D.-A."/>
            <person name="Kim S.-G."/>
        </authorList>
    </citation>
    <scope>NUCLEOTIDE SEQUENCE [LARGE SCALE GENOMIC DNA]</scope>
    <source>
        <strain evidence="1 2">PL0136</strain>
    </source>
</reference>
<dbReference type="Proteomes" id="UP000515369">
    <property type="component" value="Chromosome"/>
</dbReference>
<dbReference type="EMBL" id="CP059732">
    <property type="protein sequence ID" value="QMW05306.1"/>
    <property type="molecule type" value="Genomic_DNA"/>
</dbReference>
<organism evidence="1 2">
    <name type="scientific">Spirosoma foliorum</name>
    <dbReference type="NCBI Taxonomy" id="2710596"/>
    <lineage>
        <taxon>Bacteria</taxon>
        <taxon>Pseudomonadati</taxon>
        <taxon>Bacteroidota</taxon>
        <taxon>Cytophagia</taxon>
        <taxon>Cytophagales</taxon>
        <taxon>Cytophagaceae</taxon>
        <taxon>Spirosoma</taxon>
    </lineage>
</organism>
<gene>
    <name evidence="1" type="ORF">H3H32_10675</name>
</gene>
<protein>
    <submittedName>
        <fullName evidence="1">Uncharacterized protein</fullName>
    </submittedName>
</protein>